<gene>
    <name evidence="1" type="primary">Cnig_chr_X.g23944</name>
    <name evidence="1" type="ORF">B9Z55_023944</name>
</gene>
<dbReference type="EMBL" id="PDUG01000006">
    <property type="protein sequence ID" value="PIC17845.1"/>
    <property type="molecule type" value="Genomic_DNA"/>
</dbReference>
<sequence length="93" mass="10743">MSSTVPKADFLEKFVTNSCEMRFRQPMDLQNLIDYLNVRIGCDEEINQKSIVRLACEVLSINFQIRCPWHTGFANYLRVTAIIRDAALIALVY</sequence>
<accession>A0A2G5SRU7</accession>
<comment type="caution">
    <text evidence="1">The sequence shown here is derived from an EMBL/GenBank/DDBJ whole genome shotgun (WGS) entry which is preliminary data.</text>
</comment>
<name>A0A2G5SRU7_9PELO</name>
<dbReference type="AlphaFoldDB" id="A0A2G5SRU7"/>
<dbReference type="Proteomes" id="UP000230233">
    <property type="component" value="Chromosome X"/>
</dbReference>
<organism evidence="1 2">
    <name type="scientific">Caenorhabditis nigoni</name>
    <dbReference type="NCBI Taxonomy" id="1611254"/>
    <lineage>
        <taxon>Eukaryota</taxon>
        <taxon>Metazoa</taxon>
        <taxon>Ecdysozoa</taxon>
        <taxon>Nematoda</taxon>
        <taxon>Chromadorea</taxon>
        <taxon>Rhabditida</taxon>
        <taxon>Rhabditina</taxon>
        <taxon>Rhabditomorpha</taxon>
        <taxon>Rhabditoidea</taxon>
        <taxon>Rhabditidae</taxon>
        <taxon>Peloderinae</taxon>
        <taxon>Caenorhabditis</taxon>
    </lineage>
</organism>
<keyword evidence="2" id="KW-1185">Reference proteome</keyword>
<proteinExistence type="predicted"/>
<reference evidence="2" key="1">
    <citation type="submission" date="2017-10" db="EMBL/GenBank/DDBJ databases">
        <title>Rapid genome shrinkage in a self-fertile nematode reveals novel sperm competition proteins.</title>
        <authorList>
            <person name="Yin D."/>
            <person name="Schwarz E.M."/>
            <person name="Thomas C.G."/>
            <person name="Felde R.L."/>
            <person name="Korf I.F."/>
            <person name="Cutter A.D."/>
            <person name="Schartner C.M."/>
            <person name="Ralston E.J."/>
            <person name="Meyer B.J."/>
            <person name="Haag E.S."/>
        </authorList>
    </citation>
    <scope>NUCLEOTIDE SEQUENCE [LARGE SCALE GENOMIC DNA]</scope>
    <source>
        <strain evidence="2">JU1422</strain>
    </source>
</reference>
<protein>
    <submittedName>
        <fullName evidence="1">Uncharacterized protein</fullName>
    </submittedName>
</protein>
<evidence type="ECO:0000313" key="1">
    <source>
        <dbReference type="EMBL" id="PIC17845.1"/>
    </source>
</evidence>
<evidence type="ECO:0000313" key="2">
    <source>
        <dbReference type="Proteomes" id="UP000230233"/>
    </source>
</evidence>